<name>V4U6U2_CITCL</name>
<evidence type="ECO:0000256" key="1">
    <source>
        <dbReference type="SAM" id="MobiDB-lite"/>
    </source>
</evidence>
<keyword evidence="3" id="KW-1185">Reference proteome</keyword>
<organism evidence="2 3">
    <name type="scientific">Citrus clementina</name>
    <name type="common">Clementine</name>
    <name type="synonym">Citrus deliciosa x Citrus sinensis</name>
    <dbReference type="NCBI Taxonomy" id="85681"/>
    <lineage>
        <taxon>Eukaryota</taxon>
        <taxon>Viridiplantae</taxon>
        <taxon>Streptophyta</taxon>
        <taxon>Embryophyta</taxon>
        <taxon>Tracheophyta</taxon>
        <taxon>Spermatophyta</taxon>
        <taxon>Magnoliopsida</taxon>
        <taxon>eudicotyledons</taxon>
        <taxon>Gunneridae</taxon>
        <taxon>Pentapetalae</taxon>
        <taxon>rosids</taxon>
        <taxon>malvids</taxon>
        <taxon>Sapindales</taxon>
        <taxon>Rutaceae</taxon>
        <taxon>Aurantioideae</taxon>
        <taxon>Citrus</taxon>
    </lineage>
</organism>
<sequence length="85" mass="9321">MSHTHPPKVQQQPIVNSRTFNCLASHQNGDMTEQKSVTNKDSDEKNEKKPRLSLVRGVITQLGAGLHTRSLSLLILGLIAMLSAC</sequence>
<evidence type="ECO:0000313" key="3">
    <source>
        <dbReference type="Proteomes" id="UP000030687"/>
    </source>
</evidence>
<gene>
    <name evidence="2" type="ORF">CICLE_v10018186mg</name>
</gene>
<proteinExistence type="predicted"/>
<dbReference type="Gramene" id="ESR59805">
    <property type="protein sequence ID" value="ESR59805"/>
    <property type="gene ID" value="CICLE_v10018186mg"/>
</dbReference>
<dbReference type="Proteomes" id="UP000030687">
    <property type="component" value="Unassembled WGS sequence"/>
</dbReference>
<feature type="compositionally biased region" description="Basic and acidic residues" evidence="1">
    <location>
        <begin position="38"/>
        <end position="49"/>
    </location>
</feature>
<dbReference type="EMBL" id="KI536312">
    <property type="protein sequence ID" value="ESR59805.1"/>
    <property type="molecule type" value="Genomic_DNA"/>
</dbReference>
<dbReference type="KEGG" id="cic:CICLE_v10018186mg"/>
<reference evidence="2 3" key="1">
    <citation type="submission" date="2013-10" db="EMBL/GenBank/DDBJ databases">
        <authorList>
            <consortium name="International Citrus Genome Consortium"/>
            <person name="Jenkins J."/>
            <person name="Schmutz J."/>
            <person name="Prochnik S."/>
            <person name="Rokhsar D."/>
            <person name="Gmitter F."/>
            <person name="Ollitrault P."/>
            <person name="Machado M."/>
            <person name="Talon M."/>
            <person name="Wincker P."/>
            <person name="Jaillon O."/>
            <person name="Morgante M."/>
        </authorList>
    </citation>
    <scope>NUCLEOTIDE SEQUENCE</scope>
    <source>
        <strain evidence="3">cv. Clemenules</strain>
    </source>
</reference>
<dbReference type="InParanoid" id="V4U6U2"/>
<feature type="region of interest" description="Disordered" evidence="1">
    <location>
        <begin position="25"/>
        <end position="49"/>
    </location>
</feature>
<feature type="compositionally biased region" description="Polar residues" evidence="1">
    <location>
        <begin position="25"/>
        <end position="37"/>
    </location>
</feature>
<protein>
    <submittedName>
        <fullName evidence="2">Uncharacterized protein</fullName>
    </submittedName>
</protein>
<dbReference type="AlphaFoldDB" id="V4U6U2"/>
<accession>V4U6U2</accession>
<evidence type="ECO:0000313" key="2">
    <source>
        <dbReference type="EMBL" id="ESR59805.1"/>
    </source>
</evidence>